<evidence type="ECO:0000256" key="1">
    <source>
        <dbReference type="ARBA" id="ARBA00022694"/>
    </source>
</evidence>
<keyword evidence="1 2" id="KW-0819">tRNA processing</keyword>
<proteinExistence type="inferred from homology"/>
<dbReference type="InterPro" id="IPR043165">
    <property type="entry name" value="TruD_insert_sf"/>
</dbReference>
<evidence type="ECO:0000256" key="2">
    <source>
        <dbReference type="HAMAP-Rule" id="MF_01082"/>
    </source>
</evidence>
<dbReference type="Gene3D" id="3.30.2340.10">
    <property type="entry name" value="TruD, insertion domain"/>
    <property type="match status" value="1"/>
</dbReference>
<dbReference type="GO" id="GO:0160150">
    <property type="term" value="F:tRNA pseudouridine(13) synthase activity"/>
    <property type="evidence" value="ECO:0007669"/>
    <property type="project" value="UniProtKB-EC"/>
</dbReference>
<dbReference type="GO" id="GO:0031119">
    <property type="term" value="P:tRNA pseudouridine synthesis"/>
    <property type="evidence" value="ECO:0007669"/>
    <property type="project" value="UniProtKB-UniRule"/>
</dbReference>
<dbReference type="PANTHER" id="PTHR47811">
    <property type="entry name" value="TRNA PSEUDOURIDINE SYNTHASE D"/>
    <property type="match status" value="1"/>
</dbReference>
<dbReference type="InterPro" id="IPR001656">
    <property type="entry name" value="PsdUridine_synth_TruD"/>
</dbReference>
<feature type="active site" description="Nucleophile" evidence="2">
    <location>
        <position position="82"/>
    </location>
</feature>
<dbReference type="Pfam" id="PF01142">
    <property type="entry name" value="TruD"/>
    <property type="match status" value="2"/>
</dbReference>
<dbReference type="AlphaFoldDB" id="A0AB38YIW3"/>
<dbReference type="RefSeq" id="WP_304996517.1">
    <property type="nucleotide sequence ID" value="NZ_CP101717.1"/>
</dbReference>
<keyword evidence="2" id="KW-0413">Isomerase</keyword>
<comment type="similarity">
    <text evidence="2">Belongs to the pseudouridine synthase TruD family.</text>
</comment>
<evidence type="ECO:0000313" key="3">
    <source>
        <dbReference type="EMBL" id="WLD59226.1"/>
    </source>
</evidence>
<dbReference type="HAMAP" id="MF_01082">
    <property type="entry name" value="TruD"/>
    <property type="match status" value="1"/>
</dbReference>
<dbReference type="EMBL" id="CP101717">
    <property type="protein sequence ID" value="WLD59226.1"/>
    <property type="molecule type" value="Genomic_DNA"/>
</dbReference>
<dbReference type="InterPro" id="IPR050170">
    <property type="entry name" value="TruD_pseudoU_synthase"/>
</dbReference>
<name>A0AB38YIW3_9GAMM</name>
<comment type="catalytic activity">
    <reaction evidence="2">
        <text>uridine(13) in tRNA = pseudouridine(13) in tRNA</text>
        <dbReference type="Rhea" id="RHEA:42540"/>
        <dbReference type="Rhea" id="RHEA-COMP:10105"/>
        <dbReference type="Rhea" id="RHEA-COMP:10106"/>
        <dbReference type="ChEBI" id="CHEBI:65314"/>
        <dbReference type="ChEBI" id="CHEBI:65315"/>
        <dbReference type="EC" id="5.4.99.27"/>
    </reaction>
</comment>
<dbReference type="PANTHER" id="PTHR47811:SF1">
    <property type="entry name" value="TRNA PSEUDOURIDINE SYNTHASE D"/>
    <property type="match status" value="1"/>
</dbReference>
<dbReference type="GO" id="GO:0005829">
    <property type="term" value="C:cytosol"/>
    <property type="evidence" value="ECO:0007669"/>
    <property type="project" value="TreeGrafter"/>
</dbReference>
<dbReference type="SUPFAM" id="SSF55120">
    <property type="entry name" value="Pseudouridine synthase"/>
    <property type="match status" value="1"/>
</dbReference>
<dbReference type="EC" id="5.4.99.27" evidence="2"/>
<dbReference type="InterPro" id="IPR020103">
    <property type="entry name" value="PsdUridine_synth_cat_dom_sf"/>
</dbReference>
<gene>
    <name evidence="2" type="primary">truD</name>
    <name evidence="3" type="ORF">NFC81_05415</name>
</gene>
<dbReference type="InterPro" id="IPR020119">
    <property type="entry name" value="PsdUridine_synth_TruD_CS"/>
</dbReference>
<organism evidence="3">
    <name type="scientific">Salinispirillum sp. LH 10-3-1</name>
    <dbReference type="NCBI Taxonomy" id="2952525"/>
    <lineage>
        <taxon>Bacteria</taxon>
        <taxon>Pseudomonadati</taxon>
        <taxon>Pseudomonadota</taxon>
        <taxon>Gammaproteobacteria</taxon>
        <taxon>Oceanospirillales</taxon>
        <taxon>Saccharospirillaceae</taxon>
        <taxon>Salinispirillum</taxon>
    </lineage>
</organism>
<sequence>MSSLSVADLPTASGEVLCGAVIRREPADFQVTEMLSPTEQNEGEHLWLWVEKAGANTQWVATALADHFKVRRRDVAYAGLKDRHAITRQWFSVWLPGGQKRGDPVLPEHAEYQVLTWRWQAKKIRRGLHDGNRFDLLLRDVDLSTAILEPRLAAIAASGVPNYYGQQRFGYSFDPQPERITWSEDRFTRGMQLSAVRSYLFNMQLAERVLANTWRVVDLPSWLCWRGSNAGFIAERLDERLEGLLATGELSPSAWLPGLVEDPRLAAQPSELTSLASHRVWLDQLEERRVLAARRATILPVRGLAHELNEQGLQLTFELPPGAFATTVLNELFAIKDEARLAAQTSLDED</sequence>
<dbReference type="GO" id="GO:0003723">
    <property type="term" value="F:RNA binding"/>
    <property type="evidence" value="ECO:0007669"/>
    <property type="project" value="InterPro"/>
</dbReference>
<accession>A0AB38YIW3</accession>
<reference evidence="3" key="1">
    <citation type="submission" date="2022-07" db="EMBL/GenBank/DDBJ databases">
        <title>Complete genome sequence of Salinispirillum sp. LH10-3-1 capable of multiple carbohydrate inversion isolated from a soda lake.</title>
        <authorList>
            <person name="Liu J."/>
            <person name="Zhai Y."/>
            <person name="Zhang H."/>
            <person name="Yang H."/>
            <person name="Qu J."/>
            <person name="Li J."/>
        </authorList>
    </citation>
    <scope>NUCLEOTIDE SEQUENCE</scope>
    <source>
        <strain evidence="3">LH 10-3-1</strain>
    </source>
</reference>
<dbReference type="PROSITE" id="PS01268">
    <property type="entry name" value="UPF0024"/>
    <property type="match status" value="1"/>
</dbReference>
<dbReference type="InterPro" id="IPR042214">
    <property type="entry name" value="TruD_catalytic"/>
</dbReference>
<dbReference type="Gene3D" id="3.30.2350.20">
    <property type="entry name" value="TruD, catalytic domain"/>
    <property type="match status" value="1"/>
</dbReference>
<comment type="function">
    <text evidence="2">Responsible for synthesis of pseudouridine from uracil-13 in transfer RNAs.</text>
</comment>
<protein>
    <recommendedName>
        <fullName evidence="2">tRNA pseudouridine synthase D</fullName>
        <ecNumber evidence="2">5.4.99.27</ecNumber>
    </recommendedName>
    <alternativeName>
        <fullName evidence="2">tRNA pseudouridine(13) synthase</fullName>
    </alternativeName>
    <alternativeName>
        <fullName evidence="2">tRNA pseudouridylate synthase D</fullName>
    </alternativeName>
    <alternativeName>
        <fullName evidence="2">tRNA-uridine isomerase D</fullName>
    </alternativeName>
</protein>